<comment type="similarity">
    <text evidence="3">Belongs to the ALS family.</text>
</comment>
<evidence type="ECO:0000313" key="19">
    <source>
        <dbReference type="EMBL" id="RCK64319.1"/>
    </source>
</evidence>
<evidence type="ECO:0000256" key="10">
    <source>
        <dbReference type="ARBA" id="ARBA00022889"/>
    </source>
</evidence>
<feature type="domain" description="Agglutinin-like protein N-terminal" evidence="18">
    <location>
        <begin position="54"/>
        <end position="299"/>
    </location>
</feature>
<dbReference type="InterPro" id="IPR011252">
    <property type="entry name" value="Fibrogen-bd_dom1"/>
</dbReference>
<gene>
    <name evidence="19" type="primary">ALS7_0</name>
    <name evidence="19" type="ORF">Cantr_00321</name>
</gene>
<dbReference type="AlphaFoldDB" id="A0A367YFC7"/>
<dbReference type="InterPro" id="IPR033504">
    <property type="entry name" value="ALS"/>
</dbReference>
<dbReference type="STRING" id="5486.A0A367YFC7"/>
<keyword evidence="20" id="KW-1185">Reference proteome</keyword>
<keyword evidence="6" id="KW-0964">Secreted</keyword>
<feature type="signal peptide" evidence="17">
    <location>
        <begin position="1"/>
        <end position="18"/>
    </location>
</feature>
<dbReference type="GO" id="GO:0098552">
    <property type="term" value="C:side of membrane"/>
    <property type="evidence" value="ECO:0007669"/>
    <property type="project" value="UniProtKB-KW"/>
</dbReference>
<keyword evidence="4" id="KW-1003">Cell membrane</keyword>
<evidence type="ECO:0000256" key="4">
    <source>
        <dbReference type="ARBA" id="ARBA00022475"/>
    </source>
</evidence>
<keyword evidence="15" id="KW-0449">Lipoprotein</keyword>
<dbReference type="GO" id="GO:0044011">
    <property type="term" value="P:single-species biofilm formation on inanimate substrate"/>
    <property type="evidence" value="ECO:0007669"/>
    <property type="project" value="TreeGrafter"/>
</dbReference>
<keyword evidence="5" id="KW-0134">Cell wall</keyword>
<dbReference type="PANTHER" id="PTHR33793">
    <property type="entry name" value="ALPHA-AGGLUTININ"/>
    <property type="match status" value="1"/>
</dbReference>
<evidence type="ECO:0000256" key="6">
    <source>
        <dbReference type="ARBA" id="ARBA00022525"/>
    </source>
</evidence>
<reference evidence="19 20" key="1">
    <citation type="submission" date="2018-06" db="EMBL/GenBank/DDBJ databases">
        <title>Whole genome sequencing of Candida tropicalis (genome annotated by CSBL at Korea University).</title>
        <authorList>
            <person name="Ahn J."/>
        </authorList>
    </citation>
    <scope>NUCLEOTIDE SEQUENCE [LARGE SCALE GENOMIC DNA]</scope>
    <source>
        <strain evidence="19 20">ATCC 20962</strain>
    </source>
</reference>
<keyword evidence="8 17" id="KW-0732">Signal</keyword>
<feature type="chain" id="PRO_5016893421" evidence="17">
    <location>
        <begin position="19"/>
        <end position="835"/>
    </location>
</feature>
<name>A0A367YFC7_9ASCO</name>
<dbReference type="InterPro" id="IPR008966">
    <property type="entry name" value="Adhesion_dom_sf"/>
</dbReference>
<sequence>MSPLVILCILLHISLVATVEVYEIFTRFVSITKDAVNSYSFEGPVLSTWIVTLGWEIDGTRAMPGDTFTLEMPCVYRIFIEETTIDLLAQGVSYATCDVVSGEESSTTSYLRCTMNSGLQESSTVDGILQFPVMFNAGGSASAVDLEASTCFTSGTNTITFIHGQRRLSIQQNFAASTDRLGMPIAYVRTGNTLDDLLAMLMAPACEDGYATGKLTIAPVDRDIELDCTTQTAGFTTALNAWHLPTNSRDIYHSSLCTSRQFAISYSDVGAGYRPFLLVNLRRLQGTSFNVRYTIQNMCQGESFSDRSRQASWKTLNYGVVDSYGDAMDVVSRTRTGTMSTTLVTTRPFNPSTHKTKTIQIYVPIPTTTITTSYLGATTSISTVTAPTGGTATIIVNNPYHATTTLTTYWTGARTTTTTQIAASGSIDTVFVQIPSPNPTVTRTEFWTGSSQRTLTQTNPPLQSDVVLVQEPRNPTVTITTIWTGSSATTETQTNGPQNTDTIIVYQPPNPTTTVTSFWMGTIVSTQIQINGPQSTDTVVIYQPPNPTTTITTFGTGSVVSSQTQTNGFQNTDTVIVYQPRNPTTTITSLWTGSVVSTETQTNDPQNTDTIIIYQPPNPTTTITSLWTGSSTSTETATNTVGNTDTVIVYQPPNPTTTITTFWTGSVASTQTQTNGDAGIDTVVVYQPRNPTTTISTHWTGALVSTQTQTNQQGSTDTVIIYQPQLTTPTGIVSSDTVDVLNESSSPSTAQTNSSGATNSVAGYATSEPTTTRTEFWSAGCATEVPDLSRIGGATQVVAYVPRNPTVTTTSFWPFPFITTVTSTNAPQSRYDYCG</sequence>
<keyword evidence="10" id="KW-0130">Cell adhesion</keyword>
<dbReference type="SUPFAM" id="SSF49401">
    <property type="entry name" value="Bacterial adhesins"/>
    <property type="match status" value="1"/>
</dbReference>
<evidence type="ECO:0000256" key="3">
    <source>
        <dbReference type="ARBA" id="ARBA00007021"/>
    </source>
</evidence>
<keyword evidence="13" id="KW-1015">Disulfide bond</keyword>
<dbReference type="GO" id="GO:1903561">
    <property type="term" value="C:extracellular vesicle"/>
    <property type="evidence" value="ECO:0007669"/>
    <property type="project" value="TreeGrafter"/>
</dbReference>
<evidence type="ECO:0000256" key="7">
    <source>
        <dbReference type="ARBA" id="ARBA00022622"/>
    </source>
</evidence>
<evidence type="ECO:0000256" key="1">
    <source>
        <dbReference type="ARBA" id="ARBA00004191"/>
    </source>
</evidence>
<dbReference type="GO" id="GO:0098609">
    <property type="term" value="P:cell-cell adhesion"/>
    <property type="evidence" value="ECO:0007669"/>
    <property type="project" value="TreeGrafter"/>
</dbReference>
<dbReference type="Gene3D" id="2.60.40.1280">
    <property type="match status" value="1"/>
</dbReference>
<evidence type="ECO:0000256" key="8">
    <source>
        <dbReference type="ARBA" id="ARBA00022729"/>
    </source>
</evidence>
<comment type="caution">
    <text evidence="19">The sequence shown here is derived from an EMBL/GenBank/DDBJ whole genome shotgun (WGS) entry which is preliminary data.</text>
</comment>
<dbReference type="GO" id="GO:0009986">
    <property type="term" value="C:cell surface"/>
    <property type="evidence" value="ECO:0007669"/>
    <property type="project" value="TreeGrafter"/>
</dbReference>
<dbReference type="GO" id="GO:0030445">
    <property type="term" value="C:yeast-form cell wall"/>
    <property type="evidence" value="ECO:0007669"/>
    <property type="project" value="TreeGrafter"/>
</dbReference>
<protein>
    <submittedName>
        <fullName evidence="19">Agglutinin-like protein 7</fullName>
    </submittedName>
</protein>
<dbReference type="Gene3D" id="2.60.40.2430">
    <property type="entry name" value="Agglutinin-like protein, N-terminal domain, N2 subdomain"/>
    <property type="match status" value="1"/>
</dbReference>
<dbReference type="GO" id="GO:0043710">
    <property type="term" value="P:cell adhesion involved in multi-species biofilm formation"/>
    <property type="evidence" value="ECO:0007669"/>
    <property type="project" value="TreeGrafter"/>
</dbReference>
<evidence type="ECO:0000256" key="13">
    <source>
        <dbReference type="ARBA" id="ARBA00023157"/>
    </source>
</evidence>
<dbReference type="SMART" id="SM01056">
    <property type="entry name" value="Candida_ALS_N"/>
    <property type="match status" value="1"/>
</dbReference>
<dbReference type="InterPro" id="IPR008440">
    <property type="entry name" value="Agglutinin-like_ALS_rpt"/>
</dbReference>
<dbReference type="Pfam" id="PF05792">
    <property type="entry name" value="Candida_ALS"/>
    <property type="match status" value="11"/>
</dbReference>
<keyword evidence="11" id="KW-0843">Virulence</keyword>
<keyword evidence="7" id="KW-0336">GPI-anchor</keyword>
<evidence type="ECO:0000256" key="16">
    <source>
        <dbReference type="SAM" id="MobiDB-lite"/>
    </source>
</evidence>
<dbReference type="Pfam" id="PF11766">
    <property type="entry name" value="Candida_ALS_N"/>
    <property type="match status" value="1"/>
</dbReference>
<dbReference type="InterPro" id="IPR043063">
    <property type="entry name" value="Agglutinin-like_N_N2"/>
</dbReference>
<evidence type="ECO:0000256" key="17">
    <source>
        <dbReference type="SAM" id="SignalP"/>
    </source>
</evidence>
<evidence type="ECO:0000256" key="12">
    <source>
        <dbReference type="ARBA" id="ARBA00023136"/>
    </source>
</evidence>
<dbReference type="GO" id="GO:0030448">
    <property type="term" value="P:hyphal growth"/>
    <property type="evidence" value="ECO:0007669"/>
    <property type="project" value="TreeGrafter"/>
</dbReference>
<feature type="region of interest" description="Disordered" evidence="16">
    <location>
        <begin position="740"/>
        <end position="769"/>
    </location>
</feature>
<proteinExistence type="inferred from homology"/>
<dbReference type="EMBL" id="QLNQ01000022">
    <property type="protein sequence ID" value="RCK64319.1"/>
    <property type="molecule type" value="Genomic_DNA"/>
</dbReference>
<evidence type="ECO:0000256" key="9">
    <source>
        <dbReference type="ARBA" id="ARBA00022737"/>
    </source>
</evidence>
<evidence type="ECO:0000256" key="11">
    <source>
        <dbReference type="ARBA" id="ARBA00023026"/>
    </source>
</evidence>
<dbReference type="OrthoDB" id="3981162at2759"/>
<dbReference type="GO" id="GO:0030446">
    <property type="term" value="C:hyphal cell wall"/>
    <property type="evidence" value="ECO:0007669"/>
    <property type="project" value="TreeGrafter"/>
</dbReference>
<dbReference type="GO" id="GO:0005886">
    <property type="term" value="C:plasma membrane"/>
    <property type="evidence" value="ECO:0007669"/>
    <property type="project" value="UniProtKB-SubCell"/>
</dbReference>
<evidence type="ECO:0000256" key="2">
    <source>
        <dbReference type="ARBA" id="ARBA00004609"/>
    </source>
</evidence>
<feature type="compositionally biased region" description="Low complexity" evidence="16">
    <location>
        <begin position="744"/>
        <end position="755"/>
    </location>
</feature>
<accession>A0A367YFC7</accession>
<evidence type="ECO:0000256" key="15">
    <source>
        <dbReference type="ARBA" id="ARBA00023288"/>
    </source>
</evidence>
<evidence type="ECO:0000313" key="20">
    <source>
        <dbReference type="Proteomes" id="UP000253472"/>
    </source>
</evidence>
<feature type="compositionally biased region" description="Polar residues" evidence="16">
    <location>
        <begin position="756"/>
        <end position="769"/>
    </location>
</feature>
<keyword evidence="12" id="KW-0472">Membrane</keyword>
<evidence type="ECO:0000256" key="14">
    <source>
        <dbReference type="ARBA" id="ARBA00023180"/>
    </source>
</evidence>
<keyword evidence="9" id="KW-0677">Repeat</keyword>
<dbReference type="GO" id="GO:0043709">
    <property type="term" value="P:cell adhesion involved in single-species biofilm formation"/>
    <property type="evidence" value="ECO:0007669"/>
    <property type="project" value="TreeGrafter"/>
</dbReference>
<dbReference type="Proteomes" id="UP000253472">
    <property type="component" value="Unassembled WGS sequence"/>
</dbReference>
<organism evidence="19 20">
    <name type="scientific">Candida viswanathii</name>
    <dbReference type="NCBI Taxonomy" id="5486"/>
    <lineage>
        <taxon>Eukaryota</taxon>
        <taxon>Fungi</taxon>
        <taxon>Dikarya</taxon>
        <taxon>Ascomycota</taxon>
        <taxon>Saccharomycotina</taxon>
        <taxon>Pichiomycetes</taxon>
        <taxon>Debaryomycetaceae</taxon>
        <taxon>Candida/Lodderomyces clade</taxon>
        <taxon>Candida</taxon>
    </lineage>
</organism>
<evidence type="ECO:0000259" key="18">
    <source>
        <dbReference type="SMART" id="SM01056"/>
    </source>
</evidence>
<dbReference type="InterPro" id="IPR024672">
    <property type="entry name" value="Agglutinin-like_N"/>
</dbReference>
<dbReference type="PANTHER" id="PTHR33793:SF2">
    <property type="entry name" value="AGGLUTININ-LIKE PROTEIN 6"/>
    <property type="match status" value="1"/>
</dbReference>
<evidence type="ECO:0000256" key="5">
    <source>
        <dbReference type="ARBA" id="ARBA00022512"/>
    </source>
</evidence>
<comment type="subcellular location">
    <subcellularLocation>
        <location evidence="2">Cell membrane</location>
        <topology evidence="2">Lipid-anchor</topology>
        <topology evidence="2">GPI-anchor</topology>
    </subcellularLocation>
    <subcellularLocation>
        <location evidence="1">Secreted</location>
        <location evidence="1">Cell wall</location>
    </subcellularLocation>
</comment>
<keyword evidence="14" id="KW-0325">Glycoprotein</keyword>